<dbReference type="OrthoDB" id="5401170at2759"/>
<reference evidence="1" key="1">
    <citation type="submission" date="2016-12" db="EMBL/GenBank/DDBJ databases">
        <title>The genomes of Aspergillus section Nigri reveals drivers in fungal speciation.</title>
        <authorList>
            <consortium name="DOE Joint Genome Institute"/>
            <person name="Vesth T.C."/>
            <person name="Nybo J."/>
            <person name="Theobald S."/>
            <person name="Brandl J."/>
            <person name="Frisvad J.C."/>
            <person name="Nielsen K.F."/>
            <person name="Lyhne E.K."/>
            <person name="Kogle M.E."/>
            <person name="Kuo A."/>
            <person name="Riley R."/>
            <person name="Clum A."/>
            <person name="Nolan M."/>
            <person name="Lipzen A."/>
            <person name="Salamov A."/>
            <person name="Henrissat B."/>
            <person name="Wiebenga A."/>
            <person name="De vries R.P."/>
            <person name="Grigoriev I.V."/>
            <person name="Mortensen U.H."/>
            <person name="Andersen M.R."/>
            <person name="Baker S.E."/>
        </authorList>
    </citation>
    <scope>NUCLEOTIDE SEQUENCE</scope>
    <source>
        <strain evidence="1">IBT 28561</strain>
    </source>
</reference>
<accession>A0A2I1CZG0</accession>
<evidence type="ECO:0000313" key="2">
    <source>
        <dbReference type="Proteomes" id="UP000234254"/>
    </source>
</evidence>
<dbReference type="GeneID" id="36548841"/>
<comment type="caution">
    <text evidence="1">The sequence shown here is derived from an EMBL/GenBank/DDBJ whole genome shotgun (WGS) entry which is preliminary data.</text>
</comment>
<gene>
    <name evidence="1" type="ORF">P168DRAFT_328108</name>
</gene>
<proteinExistence type="predicted"/>
<dbReference type="Proteomes" id="UP000234254">
    <property type="component" value="Unassembled WGS sequence"/>
</dbReference>
<dbReference type="AlphaFoldDB" id="A0A2I1CZG0"/>
<organism evidence="1 2">
    <name type="scientific">Aspergillus campestris (strain IBT 28561)</name>
    <dbReference type="NCBI Taxonomy" id="1392248"/>
    <lineage>
        <taxon>Eukaryota</taxon>
        <taxon>Fungi</taxon>
        <taxon>Dikarya</taxon>
        <taxon>Ascomycota</taxon>
        <taxon>Pezizomycotina</taxon>
        <taxon>Eurotiomycetes</taxon>
        <taxon>Eurotiomycetidae</taxon>
        <taxon>Eurotiales</taxon>
        <taxon>Aspergillaceae</taxon>
        <taxon>Aspergillus</taxon>
        <taxon>Aspergillus subgen. Circumdati</taxon>
    </lineage>
</organism>
<feature type="non-terminal residue" evidence="1">
    <location>
        <position position="259"/>
    </location>
</feature>
<name>A0A2I1CZG0_ASPC2</name>
<evidence type="ECO:0008006" key="3">
    <source>
        <dbReference type="Google" id="ProtNLM"/>
    </source>
</evidence>
<sequence length="259" mass="29505">MTETYFFHSDFIGKEIHFDEGYVSTWILERKLGEMNDQLTALKYVEFQKASGAYGTFICSQSDNRNNVAIIKIFLQVPYQGSEHAIHAERARQATQTLPMAGQEQLDALRILTANHCVSTPTLLSQKIEQQSQDSPLVPGGFAVYLLIEHAQGIQLTESIFWAFKRQERDRVREAVKTAWEKAVAAGIAINPGILENIFYDPMTQSAILTGFVCSEKVGNYRRTWNNKLWVSWDLVVEGPGFRFKFFDDSEPDMSNCKF</sequence>
<evidence type="ECO:0000313" key="1">
    <source>
        <dbReference type="EMBL" id="PKY03012.1"/>
    </source>
</evidence>
<dbReference type="RefSeq" id="XP_024691606.1">
    <property type="nucleotide sequence ID" value="XM_024841317.1"/>
</dbReference>
<protein>
    <recommendedName>
        <fullName evidence="3">Protein kinase domain-containing protein</fullName>
    </recommendedName>
</protein>
<dbReference type="VEuPathDB" id="FungiDB:P168DRAFT_328108"/>
<dbReference type="EMBL" id="MSFM01000008">
    <property type="protein sequence ID" value="PKY03012.1"/>
    <property type="molecule type" value="Genomic_DNA"/>
</dbReference>
<keyword evidence="2" id="KW-1185">Reference proteome</keyword>